<dbReference type="RefSeq" id="WP_345267586.1">
    <property type="nucleotide sequence ID" value="NZ_BAABHB010000004.1"/>
</dbReference>
<comment type="caution">
    <text evidence="5">The sequence shown here is derived from an EMBL/GenBank/DDBJ whole genome shotgun (WGS) entry which is preliminary data.</text>
</comment>
<dbReference type="PROSITE" id="PS51257">
    <property type="entry name" value="PROKAR_LIPOPROTEIN"/>
    <property type="match status" value="1"/>
</dbReference>
<dbReference type="EMBL" id="BAABHB010000004">
    <property type="protein sequence ID" value="GAA4406102.1"/>
    <property type="molecule type" value="Genomic_DNA"/>
</dbReference>
<keyword evidence="1 3" id="KW-0732">Signal</keyword>
<evidence type="ECO:0000313" key="6">
    <source>
        <dbReference type="Proteomes" id="UP001500936"/>
    </source>
</evidence>
<dbReference type="InterPro" id="IPR028994">
    <property type="entry name" value="Integrin_alpha_N"/>
</dbReference>
<dbReference type="PANTHER" id="PTHR16026">
    <property type="entry name" value="CARTILAGE ACIDIC PROTEIN 1"/>
    <property type="match status" value="1"/>
</dbReference>
<feature type="compositionally biased region" description="Pro residues" evidence="2">
    <location>
        <begin position="382"/>
        <end position="391"/>
    </location>
</feature>
<dbReference type="InterPro" id="IPR027039">
    <property type="entry name" value="Crtac1"/>
</dbReference>
<dbReference type="Proteomes" id="UP001500936">
    <property type="component" value="Unassembled WGS sequence"/>
</dbReference>
<evidence type="ECO:0000259" key="4">
    <source>
        <dbReference type="Pfam" id="PF07593"/>
    </source>
</evidence>
<organism evidence="5 6">
    <name type="scientific">Nibrella viscosa</name>
    <dbReference type="NCBI Taxonomy" id="1084524"/>
    <lineage>
        <taxon>Bacteria</taxon>
        <taxon>Pseudomonadati</taxon>
        <taxon>Bacteroidota</taxon>
        <taxon>Cytophagia</taxon>
        <taxon>Cytophagales</taxon>
        <taxon>Spirosomataceae</taxon>
        <taxon>Nibrella</taxon>
    </lineage>
</organism>
<accession>A0ABP8KGT6</accession>
<proteinExistence type="predicted"/>
<keyword evidence="6" id="KW-1185">Reference proteome</keyword>
<protein>
    <submittedName>
        <fullName evidence="5">VCBS repeat-containing protein</fullName>
    </submittedName>
</protein>
<dbReference type="InterPro" id="IPR011519">
    <property type="entry name" value="UnbV_ASPIC"/>
</dbReference>
<reference evidence="6" key="1">
    <citation type="journal article" date="2019" name="Int. J. Syst. Evol. Microbiol.">
        <title>The Global Catalogue of Microorganisms (GCM) 10K type strain sequencing project: providing services to taxonomists for standard genome sequencing and annotation.</title>
        <authorList>
            <consortium name="The Broad Institute Genomics Platform"/>
            <consortium name="The Broad Institute Genome Sequencing Center for Infectious Disease"/>
            <person name="Wu L."/>
            <person name="Ma J."/>
        </authorList>
    </citation>
    <scope>NUCLEOTIDE SEQUENCE [LARGE SCALE GENOMIC DNA]</scope>
    <source>
        <strain evidence="6">JCM 17925</strain>
    </source>
</reference>
<dbReference type="SUPFAM" id="SSF69318">
    <property type="entry name" value="Integrin alpha N-terminal domain"/>
    <property type="match status" value="3"/>
</dbReference>
<feature type="chain" id="PRO_5046767798" evidence="3">
    <location>
        <begin position="20"/>
        <end position="1120"/>
    </location>
</feature>
<feature type="signal peptide" evidence="3">
    <location>
        <begin position="1"/>
        <end position="19"/>
    </location>
</feature>
<evidence type="ECO:0000256" key="3">
    <source>
        <dbReference type="SAM" id="SignalP"/>
    </source>
</evidence>
<evidence type="ECO:0000256" key="1">
    <source>
        <dbReference type="ARBA" id="ARBA00022729"/>
    </source>
</evidence>
<gene>
    <name evidence="5" type="ORF">GCM10023187_25180</name>
</gene>
<name>A0ABP8KGT6_9BACT</name>
<sequence>MKFGVFLVLAFSLSSCLHTSPDTLFKQLDSDQTHIEFINSIQETETDNVLNYEYFYNGGGVAAADFNNDGLIDLYFTANQGEDKLYINEGKLSFKDVTQTAGITWKGEWKTGVTIVDINQDGWQDLYVSVSGNVQRPELRRNKLYINNGKGRSDVSGPPTFTEKAAEYGLDLNTYTTQTAFFDYDRDGDLDAYILNHNVKDFNRFDVEAVRAMRDSLAGDRLLRNDGGKFVDVSAVEGIKGNPIGFGLGIHIADINQDGWPDIYVSNDYLENDYCYINNGRTGGPAFSDQITRMTNHVSYFSMGNDIGDVNNDLLPDIITADMLPEDNKRQKLLFGPDKYEGYLSMLRNGIHPQIMRNMLQLNNGAWGKGQAVISSSSSPQPHAPSRPVGPPMPTFSEIGQVAGISNTDWSWSVLLADYDNDGYKDLFMTNGYLRDYTNMDFMKYYADQGERSSEGILGLISHMPSTKVPNYIFRNEHNLTFSNKQAEWGFSAPVISNGAVYADLDNDGDLEIITNNINEKAGVYQNLSTEKSGNNYLNVVLNAGSNKAFTTGTKLYLYSGSLKQFQEYSPTHGFQSSLATPVHFGLGANKSVDSLVVVWPDGKEQKLTGIAANQRLTVTYAKNLPAWNPAAPASSPLFMAAPVFPFAHQQMPLNDFSRQILLPHMYSFQGPRMAKGDVNGDGLEDVYIGGGKGQAGGLFVQQANGTFSRREQPDFAQDELCTDTDAVLFDIDKDGDLDLYVTSGGYEYLPNDLMLRNRLYRNDGKGNFKKDFDALPAEGYADNAVETIDFDRDGDLDLFVGGGAVPGIYPSYNPSRLYRNDGGKLVPVASPALESLGLLTDACVIDFDRDGYDDLVAVGEWTPVIRLRNNRGVLERVPDDTDTLTGFWQRIACADFDRDGDLDLIVGNYGLNSQWKASTESPLTMAVADFDDNGKADPILSYAIQGKSYPAYSRDELLDQLVPLRKKYTNYALYSEATTEDVLNEFKNKTPQMLKASTLSTVYLVNNNGKFEPKALPVQAQFAPVYAIACEDINGDGYKDLLLGGNQSRGRVRTGNIDANFGQVFLNDRRGHFRYLPQTESGLYLRGDTRDFLFIRSYLLVGINSQPVHVYTKSSSPDL</sequence>
<feature type="domain" description="ASPIC/UnbV" evidence="4">
    <location>
        <begin position="553"/>
        <end position="618"/>
    </location>
</feature>
<dbReference type="Gene3D" id="2.130.10.130">
    <property type="entry name" value="Integrin alpha, N-terminal"/>
    <property type="match status" value="3"/>
</dbReference>
<evidence type="ECO:0000313" key="5">
    <source>
        <dbReference type="EMBL" id="GAA4406102.1"/>
    </source>
</evidence>
<dbReference type="Pfam" id="PF13517">
    <property type="entry name" value="FG-GAP_3"/>
    <property type="match status" value="5"/>
</dbReference>
<evidence type="ECO:0000256" key="2">
    <source>
        <dbReference type="SAM" id="MobiDB-lite"/>
    </source>
</evidence>
<feature type="region of interest" description="Disordered" evidence="2">
    <location>
        <begin position="371"/>
        <end position="391"/>
    </location>
</feature>
<dbReference type="InterPro" id="IPR013517">
    <property type="entry name" value="FG-GAP"/>
</dbReference>
<dbReference type="Pfam" id="PF07593">
    <property type="entry name" value="UnbV_ASPIC"/>
    <property type="match status" value="1"/>
</dbReference>
<dbReference type="PANTHER" id="PTHR16026:SF0">
    <property type="entry name" value="CARTILAGE ACIDIC PROTEIN 1"/>
    <property type="match status" value="1"/>
</dbReference>